<proteinExistence type="predicted"/>
<evidence type="ECO:0000313" key="3">
    <source>
        <dbReference type="Proteomes" id="UP000799640"/>
    </source>
</evidence>
<sequence>MGWLLLLVLLPLFCLFGFKAGVGQPGVVFGTDRRETAWDGTGWETGWLGLDNDCVRRFWMRGL</sequence>
<accession>A0A6G1HZ19</accession>
<reference evidence="2" key="1">
    <citation type="journal article" date="2020" name="Stud. Mycol.">
        <title>101 Dothideomycetes genomes: a test case for predicting lifestyles and emergence of pathogens.</title>
        <authorList>
            <person name="Haridas S."/>
            <person name="Albert R."/>
            <person name="Binder M."/>
            <person name="Bloem J."/>
            <person name="Labutti K."/>
            <person name="Salamov A."/>
            <person name="Andreopoulos B."/>
            <person name="Baker S."/>
            <person name="Barry K."/>
            <person name="Bills G."/>
            <person name="Bluhm B."/>
            <person name="Cannon C."/>
            <person name="Castanera R."/>
            <person name="Culley D."/>
            <person name="Daum C."/>
            <person name="Ezra D."/>
            <person name="Gonzalez J."/>
            <person name="Henrissat B."/>
            <person name="Kuo A."/>
            <person name="Liang C."/>
            <person name="Lipzen A."/>
            <person name="Lutzoni F."/>
            <person name="Magnuson J."/>
            <person name="Mondo S."/>
            <person name="Nolan M."/>
            <person name="Ohm R."/>
            <person name="Pangilinan J."/>
            <person name="Park H.-J."/>
            <person name="Ramirez L."/>
            <person name="Alfaro M."/>
            <person name="Sun H."/>
            <person name="Tritt A."/>
            <person name="Yoshinaga Y."/>
            <person name="Zwiers L.-H."/>
            <person name="Turgeon B."/>
            <person name="Goodwin S."/>
            <person name="Spatafora J."/>
            <person name="Crous P."/>
            <person name="Grigoriev I."/>
        </authorList>
    </citation>
    <scope>NUCLEOTIDE SEQUENCE</scope>
    <source>
        <strain evidence="2">CBS 262.69</strain>
    </source>
</reference>
<protein>
    <submittedName>
        <fullName evidence="2">Uncharacterized protein</fullName>
    </submittedName>
</protein>
<gene>
    <name evidence="2" type="ORF">EJ06DRAFT_529382</name>
</gene>
<dbReference type="Proteomes" id="UP000799640">
    <property type="component" value="Unassembled WGS sequence"/>
</dbReference>
<name>A0A6G1HZ19_9PEZI</name>
<evidence type="ECO:0000313" key="2">
    <source>
        <dbReference type="EMBL" id="KAF2401252.1"/>
    </source>
</evidence>
<evidence type="ECO:0000256" key="1">
    <source>
        <dbReference type="SAM" id="SignalP"/>
    </source>
</evidence>
<dbReference type="EMBL" id="ML996693">
    <property type="protein sequence ID" value="KAF2401252.1"/>
    <property type="molecule type" value="Genomic_DNA"/>
</dbReference>
<keyword evidence="3" id="KW-1185">Reference proteome</keyword>
<dbReference type="AlphaFoldDB" id="A0A6G1HZ19"/>
<organism evidence="2 3">
    <name type="scientific">Trichodelitschia bisporula</name>
    <dbReference type="NCBI Taxonomy" id="703511"/>
    <lineage>
        <taxon>Eukaryota</taxon>
        <taxon>Fungi</taxon>
        <taxon>Dikarya</taxon>
        <taxon>Ascomycota</taxon>
        <taxon>Pezizomycotina</taxon>
        <taxon>Dothideomycetes</taxon>
        <taxon>Dothideomycetes incertae sedis</taxon>
        <taxon>Phaeotrichales</taxon>
        <taxon>Phaeotrichaceae</taxon>
        <taxon>Trichodelitschia</taxon>
    </lineage>
</organism>
<keyword evidence="1" id="KW-0732">Signal</keyword>
<feature type="signal peptide" evidence="1">
    <location>
        <begin position="1"/>
        <end position="21"/>
    </location>
</feature>
<feature type="chain" id="PRO_5026315410" evidence="1">
    <location>
        <begin position="22"/>
        <end position="63"/>
    </location>
</feature>